<feature type="transmembrane region" description="Helical" evidence="1">
    <location>
        <begin position="150"/>
        <end position="171"/>
    </location>
</feature>
<name>A0A6G8Q474_9ACTN</name>
<keyword evidence="1" id="KW-1133">Transmembrane helix</keyword>
<dbReference type="PANTHER" id="PTHR14969:SF13">
    <property type="entry name" value="AT30094P"/>
    <property type="match status" value="1"/>
</dbReference>
<dbReference type="SUPFAM" id="SSF48317">
    <property type="entry name" value="Acid phosphatase/Vanadium-dependent haloperoxidase"/>
    <property type="match status" value="1"/>
</dbReference>
<gene>
    <name evidence="3" type="ORF">GBA63_00590</name>
</gene>
<dbReference type="KEGG" id="rub:GBA63_00590"/>
<keyword evidence="1" id="KW-0812">Transmembrane</keyword>
<dbReference type="InterPro" id="IPR036938">
    <property type="entry name" value="PAP2/HPO_sf"/>
</dbReference>
<reference evidence="3 4" key="1">
    <citation type="submission" date="2019-10" db="EMBL/GenBank/DDBJ databases">
        <title>Rubrobacter sp nov SCSIO 52090 isolated from a deep-sea sediment in the South China Sea.</title>
        <authorList>
            <person name="Chen R.W."/>
        </authorList>
    </citation>
    <scope>NUCLEOTIDE SEQUENCE [LARGE SCALE GENOMIC DNA]</scope>
    <source>
        <strain evidence="3 4">SCSIO 52909</strain>
    </source>
</reference>
<dbReference type="Gene3D" id="1.20.144.10">
    <property type="entry name" value="Phosphatidic acid phosphatase type 2/haloperoxidase"/>
    <property type="match status" value="2"/>
</dbReference>
<dbReference type="Proteomes" id="UP000501452">
    <property type="component" value="Chromosome"/>
</dbReference>
<evidence type="ECO:0000313" key="4">
    <source>
        <dbReference type="Proteomes" id="UP000501452"/>
    </source>
</evidence>
<feature type="transmembrane region" description="Helical" evidence="1">
    <location>
        <begin position="84"/>
        <end position="103"/>
    </location>
</feature>
<dbReference type="RefSeq" id="WP_207957000.1">
    <property type="nucleotide sequence ID" value="NZ_CP045119.1"/>
</dbReference>
<feature type="transmembrane region" description="Helical" evidence="1">
    <location>
        <begin position="20"/>
        <end position="43"/>
    </location>
</feature>
<dbReference type="Pfam" id="PF01569">
    <property type="entry name" value="PAP2"/>
    <property type="match status" value="1"/>
</dbReference>
<evidence type="ECO:0000313" key="3">
    <source>
        <dbReference type="EMBL" id="QIN81281.1"/>
    </source>
</evidence>
<dbReference type="InterPro" id="IPR000326">
    <property type="entry name" value="PAP2/HPO"/>
</dbReference>
<feature type="transmembrane region" description="Helical" evidence="1">
    <location>
        <begin position="178"/>
        <end position="200"/>
    </location>
</feature>
<dbReference type="EMBL" id="CP045119">
    <property type="protein sequence ID" value="QIN81281.1"/>
    <property type="molecule type" value="Genomic_DNA"/>
</dbReference>
<evidence type="ECO:0000256" key="1">
    <source>
        <dbReference type="SAM" id="Phobius"/>
    </source>
</evidence>
<dbReference type="SMART" id="SM00014">
    <property type="entry name" value="acidPPc"/>
    <property type="match status" value="1"/>
</dbReference>
<dbReference type="PANTHER" id="PTHR14969">
    <property type="entry name" value="SPHINGOSINE-1-PHOSPHATE PHOSPHOHYDROLASE"/>
    <property type="match status" value="1"/>
</dbReference>
<protein>
    <submittedName>
        <fullName evidence="3">Phosphatase PAP2 family protein</fullName>
    </submittedName>
</protein>
<sequence>MLGASTRAFRELRRVAADRLTVAAAVWLVVGLSVSAFVVWGFAEITEEVIEGESRAFDRAVLLWIEANVPAWLDGPMRAVTTLGYYRIVLPLLAVTAALFYFVRWRLSAVLLLVSTAGGIFLTTVLKGVFRRARPEIIDSGYTAGFYSFPSGHATVAVGFYGALTLILAYRSRGLARWAVVSLGIVLVLSIGFSRLYLGVHYPTDVIAGFLAAPLWLVSVGTVYVLWLSARRLRAAEWRREG</sequence>
<organism evidence="3 4">
    <name type="scientific">Rubrobacter tropicus</name>
    <dbReference type="NCBI Taxonomy" id="2653851"/>
    <lineage>
        <taxon>Bacteria</taxon>
        <taxon>Bacillati</taxon>
        <taxon>Actinomycetota</taxon>
        <taxon>Rubrobacteria</taxon>
        <taxon>Rubrobacterales</taxon>
        <taxon>Rubrobacteraceae</taxon>
        <taxon>Rubrobacter</taxon>
    </lineage>
</organism>
<feature type="transmembrane region" description="Helical" evidence="1">
    <location>
        <begin position="206"/>
        <end position="230"/>
    </location>
</feature>
<dbReference type="AlphaFoldDB" id="A0A6G8Q474"/>
<dbReference type="CDD" id="cd03392">
    <property type="entry name" value="PAP2_like_2"/>
    <property type="match status" value="1"/>
</dbReference>
<proteinExistence type="predicted"/>
<keyword evidence="1" id="KW-0472">Membrane</keyword>
<feature type="domain" description="Phosphatidic acid phosphatase type 2/haloperoxidase" evidence="2">
    <location>
        <begin position="110"/>
        <end position="221"/>
    </location>
</feature>
<keyword evidence="4" id="KW-1185">Reference proteome</keyword>
<evidence type="ECO:0000259" key="2">
    <source>
        <dbReference type="SMART" id="SM00014"/>
    </source>
</evidence>
<feature type="transmembrane region" description="Helical" evidence="1">
    <location>
        <begin position="110"/>
        <end position="130"/>
    </location>
</feature>
<accession>A0A6G8Q474</accession>